<organism evidence="2 3">
    <name type="scientific">Boletus edulis BED1</name>
    <dbReference type="NCBI Taxonomy" id="1328754"/>
    <lineage>
        <taxon>Eukaryota</taxon>
        <taxon>Fungi</taxon>
        <taxon>Dikarya</taxon>
        <taxon>Basidiomycota</taxon>
        <taxon>Agaricomycotina</taxon>
        <taxon>Agaricomycetes</taxon>
        <taxon>Agaricomycetidae</taxon>
        <taxon>Boletales</taxon>
        <taxon>Boletineae</taxon>
        <taxon>Boletaceae</taxon>
        <taxon>Boletoideae</taxon>
        <taxon>Boletus</taxon>
    </lineage>
</organism>
<protein>
    <submittedName>
        <fullName evidence="2">Uncharacterized protein</fullName>
    </submittedName>
</protein>
<feature type="region of interest" description="Disordered" evidence="1">
    <location>
        <begin position="1"/>
        <end position="23"/>
    </location>
</feature>
<feature type="non-terminal residue" evidence="2">
    <location>
        <position position="1"/>
    </location>
</feature>
<comment type="caution">
    <text evidence="2">The sequence shown here is derived from an EMBL/GenBank/DDBJ whole genome shotgun (WGS) entry which is preliminary data.</text>
</comment>
<dbReference type="AlphaFoldDB" id="A0AAD4GJ60"/>
<reference evidence="2" key="2">
    <citation type="journal article" date="2020" name="Nat. Commun.">
        <title>Large-scale genome sequencing of mycorrhizal fungi provides insights into the early evolution of symbiotic traits.</title>
        <authorList>
            <person name="Miyauchi S."/>
            <person name="Kiss E."/>
            <person name="Kuo A."/>
            <person name="Drula E."/>
            <person name="Kohler A."/>
            <person name="Sanchez-Garcia M."/>
            <person name="Morin E."/>
            <person name="Andreopoulos B."/>
            <person name="Barry K.W."/>
            <person name="Bonito G."/>
            <person name="Buee M."/>
            <person name="Carver A."/>
            <person name="Chen C."/>
            <person name="Cichocki N."/>
            <person name="Clum A."/>
            <person name="Culley D."/>
            <person name="Crous P.W."/>
            <person name="Fauchery L."/>
            <person name="Girlanda M."/>
            <person name="Hayes R.D."/>
            <person name="Keri Z."/>
            <person name="LaButti K."/>
            <person name="Lipzen A."/>
            <person name="Lombard V."/>
            <person name="Magnuson J."/>
            <person name="Maillard F."/>
            <person name="Murat C."/>
            <person name="Nolan M."/>
            <person name="Ohm R.A."/>
            <person name="Pangilinan J."/>
            <person name="Pereira M.F."/>
            <person name="Perotto S."/>
            <person name="Peter M."/>
            <person name="Pfister S."/>
            <person name="Riley R."/>
            <person name="Sitrit Y."/>
            <person name="Stielow J.B."/>
            <person name="Szollosi G."/>
            <person name="Zifcakova L."/>
            <person name="Stursova M."/>
            <person name="Spatafora J.W."/>
            <person name="Tedersoo L."/>
            <person name="Vaario L.M."/>
            <person name="Yamada A."/>
            <person name="Yan M."/>
            <person name="Wang P."/>
            <person name="Xu J."/>
            <person name="Bruns T."/>
            <person name="Baldrian P."/>
            <person name="Vilgalys R."/>
            <person name="Dunand C."/>
            <person name="Henrissat B."/>
            <person name="Grigoriev I.V."/>
            <person name="Hibbett D."/>
            <person name="Nagy L.G."/>
            <person name="Martin F.M."/>
        </authorList>
    </citation>
    <scope>NUCLEOTIDE SEQUENCE</scope>
    <source>
        <strain evidence="2">BED1</strain>
    </source>
</reference>
<evidence type="ECO:0000313" key="2">
    <source>
        <dbReference type="EMBL" id="KAF8448034.1"/>
    </source>
</evidence>
<evidence type="ECO:0000313" key="3">
    <source>
        <dbReference type="Proteomes" id="UP001194468"/>
    </source>
</evidence>
<reference evidence="2" key="1">
    <citation type="submission" date="2019-10" db="EMBL/GenBank/DDBJ databases">
        <authorList>
            <consortium name="DOE Joint Genome Institute"/>
            <person name="Kuo A."/>
            <person name="Miyauchi S."/>
            <person name="Kiss E."/>
            <person name="Drula E."/>
            <person name="Kohler A."/>
            <person name="Sanchez-Garcia M."/>
            <person name="Andreopoulos B."/>
            <person name="Barry K.W."/>
            <person name="Bonito G."/>
            <person name="Buee M."/>
            <person name="Carver A."/>
            <person name="Chen C."/>
            <person name="Cichocki N."/>
            <person name="Clum A."/>
            <person name="Culley D."/>
            <person name="Crous P.W."/>
            <person name="Fauchery L."/>
            <person name="Girlanda M."/>
            <person name="Hayes R."/>
            <person name="Keri Z."/>
            <person name="LaButti K."/>
            <person name="Lipzen A."/>
            <person name="Lombard V."/>
            <person name="Magnuson J."/>
            <person name="Maillard F."/>
            <person name="Morin E."/>
            <person name="Murat C."/>
            <person name="Nolan M."/>
            <person name="Ohm R."/>
            <person name="Pangilinan J."/>
            <person name="Pereira M."/>
            <person name="Perotto S."/>
            <person name="Peter M."/>
            <person name="Riley R."/>
            <person name="Sitrit Y."/>
            <person name="Stielow B."/>
            <person name="Szollosi G."/>
            <person name="Zifcakova L."/>
            <person name="Stursova M."/>
            <person name="Spatafora J.W."/>
            <person name="Tedersoo L."/>
            <person name="Vaario L.-M."/>
            <person name="Yamada A."/>
            <person name="Yan M."/>
            <person name="Wang P."/>
            <person name="Xu J."/>
            <person name="Bruns T."/>
            <person name="Baldrian P."/>
            <person name="Vilgalys R."/>
            <person name="Henrissat B."/>
            <person name="Grigoriev I.V."/>
            <person name="Hibbett D."/>
            <person name="Nagy L.G."/>
            <person name="Martin F.M."/>
        </authorList>
    </citation>
    <scope>NUCLEOTIDE SEQUENCE</scope>
    <source>
        <strain evidence="2">BED1</strain>
    </source>
</reference>
<accession>A0AAD4GJ60</accession>
<feature type="non-terminal residue" evidence="2">
    <location>
        <position position="78"/>
    </location>
</feature>
<dbReference type="EMBL" id="WHUW01000004">
    <property type="protein sequence ID" value="KAF8448034.1"/>
    <property type="molecule type" value="Genomic_DNA"/>
</dbReference>
<evidence type="ECO:0000256" key="1">
    <source>
        <dbReference type="SAM" id="MobiDB-lite"/>
    </source>
</evidence>
<keyword evidence="3" id="KW-1185">Reference proteome</keyword>
<sequence>KKRSSLLTYRRRPDATPIPPTLVNSPYLASSNSIFQRKHSTLKWPSQEDDEWLRDMVPVGRPLGLDVDSKSEASNDTT</sequence>
<dbReference type="Proteomes" id="UP001194468">
    <property type="component" value="Unassembled WGS sequence"/>
</dbReference>
<name>A0AAD4GJ60_BOLED</name>
<proteinExistence type="predicted"/>
<gene>
    <name evidence="2" type="ORF">L210DRAFT_786277</name>
</gene>